<comment type="caution">
    <text evidence="2">The sequence shown here is derived from an EMBL/GenBank/DDBJ whole genome shotgun (WGS) entry which is preliminary data.</text>
</comment>
<organism evidence="2 3">
    <name type="scientific">Colletotrichum sidae</name>
    <dbReference type="NCBI Taxonomy" id="1347389"/>
    <lineage>
        <taxon>Eukaryota</taxon>
        <taxon>Fungi</taxon>
        <taxon>Dikarya</taxon>
        <taxon>Ascomycota</taxon>
        <taxon>Pezizomycotina</taxon>
        <taxon>Sordariomycetes</taxon>
        <taxon>Hypocreomycetidae</taxon>
        <taxon>Glomerellales</taxon>
        <taxon>Glomerellaceae</taxon>
        <taxon>Colletotrichum</taxon>
        <taxon>Colletotrichum orbiculare species complex</taxon>
    </lineage>
</organism>
<evidence type="ECO:0000313" key="3">
    <source>
        <dbReference type="Proteomes" id="UP000295604"/>
    </source>
</evidence>
<dbReference type="EMBL" id="QAPF01000070">
    <property type="protein sequence ID" value="TEA18176.1"/>
    <property type="molecule type" value="Genomic_DNA"/>
</dbReference>
<reference evidence="2 3" key="1">
    <citation type="submission" date="2018-11" db="EMBL/GenBank/DDBJ databases">
        <title>Genome sequence and assembly of Colletotrichum sidae.</title>
        <authorList>
            <person name="Gan P."/>
            <person name="Shirasu K."/>
        </authorList>
    </citation>
    <scope>NUCLEOTIDE SEQUENCE [LARGE SCALE GENOMIC DNA]</scope>
    <source>
        <strain evidence="2 3">CBS 518.97</strain>
    </source>
</reference>
<feature type="region of interest" description="Disordered" evidence="1">
    <location>
        <begin position="1"/>
        <end position="52"/>
    </location>
</feature>
<evidence type="ECO:0000313" key="2">
    <source>
        <dbReference type="EMBL" id="TEA18176.1"/>
    </source>
</evidence>
<proteinExistence type="predicted"/>
<keyword evidence="3" id="KW-1185">Reference proteome</keyword>
<protein>
    <submittedName>
        <fullName evidence="2">Uncharacterized protein</fullName>
    </submittedName>
</protein>
<feature type="compositionally biased region" description="Polar residues" evidence="1">
    <location>
        <begin position="34"/>
        <end position="48"/>
    </location>
</feature>
<evidence type="ECO:0000256" key="1">
    <source>
        <dbReference type="SAM" id="MobiDB-lite"/>
    </source>
</evidence>
<dbReference type="Proteomes" id="UP000295604">
    <property type="component" value="Unassembled WGS sequence"/>
</dbReference>
<name>A0A4R8TIC4_9PEZI</name>
<accession>A0A4R8TIC4</accession>
<dbReference type="AlphaFoldDB" id="A0A4R8TIC4"/>
<feature type="compositionally biased region" description="Basic and acidic residues" evidence="1">
    <location>
        <begin position="21"/>
        <end position="33"/>
    </location>
</feature>
<gene>
    <name evidence="2" type="ORF">C8034_v011067</name>
</gene>
<sequence length="90" mass="10020">MLRPLRPLVLGTLGHRRTAKPARDKTEMRRHETGTSLQADADSAQESTPGHDHVVVGKELAERARVGQWKLEGGTHDLQSHILPIGCNYY</sequence>